<keyword evidence="3" id="KW-0677">Repeat</keyword>
<dbReference type="EMBL" id="QGKV02000297">
    <property type="protein sequence ID" value="KAF3609565.1"/>
    <property type="molecule type" value="Genomic_DNA"/>
</dbReference>
<dbReference type="PROSITE" id="PS51752">
    <property type="entry name" value="JACALIN_LECTIN"/>
    <property type="match status" value="1"/>
</dbReference>
<dbReference type="Pfam" id="PF01419">
    <property type="entry name" value="Jacalin"/>
    <property type="match status" value="1"/>
</dbReference>
<sequence>MVEDHQLPSAPFEKLGHFFCEYITEVHGTYDKLHGHTADVMTMLKFKTNKRTSDPFGLEAGNYDKTFLFKIADRKIVGFHGNASDLIQKIGVHVLPILH</sequence>
<evidence type="ECO:0000259" key="4">
    <source>
        <dbReference type="PROSITE" id="PS51752"/>
    </source>
</evidence>
<evidence type="ECO:0000313" key="5">
    <source>
        <dbReference type="EMBL" id="KAF3609565.1"/>
    </source>
</evidence>
<dbReference type="InterPro" id="IPR036404">
    <property type="entry name" value="Jacalin-like_lectin_dom_sf"/>
</dbReference>
<keyword evidence="6" id="KW-1185">Reference proteome</keyword>
<evidence type="ECO:0000256" key="3">
    <source>
        <dbReference type="ARBA" id="ARBA00022737"/>
    </source>
</evidence>
<name>A0ABQ7F2F4_BRACR</name>
<dbReference type="PANTHER" id="PTHR47293">
    <property type="entry name" value="JACALIN-RELATED LECTIN 3"/>
    <property type="match status" value="1"/>
</dbReference>
<gene>
    <name evidence="5" type="ORF">DY000_02050378</name>
</gene>
<dbReference type="InterPro" id="IPR001229">
    <property type="entry name" value="Jacalin-like_lectin_dom"/>
</dbReference>
<dbReference type="SUPFAM" id="SSF51101">
    <property type="entry name" value="Mannose-binding lectins"/>
    <property type="match status" value="1"/>
</dbReference>
<comment type="caution">
    <text evidence="5">The sequence shown here is derived from an EMBL/GenBank/DDBJ whole genome shotgun (WGS) entry which is preliminary data.</text>
</comment>
<dbReference type="PANTHER" id="PTHR47293:SF66">
    <property type="entry name" value="JACALIN-RELATED LECTIN 11-RELATED"/>
    <property type="match status" value="1"/>
</dbReference>
<dbReference type="CDD" id="cd09612">
    <property type="entry name" value="Jacalin"/>
    <property type="match status" value="1"/>
</dbReference>
<dbReference type="SMART" id="SM00915">
    <property type="entry name" value="Jacalin"/>
    <property type="match status" value="1"/>
</dbReference>
<reference evidence="5 6" key="1">
    <citation type="journal article" date="2020" name="BMC Genomics">
        <title>Intraspecific diversification of the crop wild relative Brassica cretica Lam. using demographic model selection.</title>
        <authorList>
            <person name="Kioukis A."/>
            <person name="Michalopoulou V.A."/>
            <person name="Briers L."/>
            <person name="Pirintsos S."/>
            <person name="Studholme D.J."/>
            <person name="Pavlidis P."/>
            <person name="Sarris P.F."/>
        </authorList>
    </citation>
    <scope>NUCLEOTIDE SEQUENCE [LARGE SCALE GENOMIC DNA]</scope>
    <source>
        <strain evidence="6">cv. PFS-1207/04</strain>
    </source>
</reference>
<evidence type="ECO:0000313" key="6">
    <source>
        <dbReference type="Proteomes" id="UP000266723"/>
    </source>
</evidence>
<dbReference type="Proteomes" id="UP000266723">
    <property type="component" value="Unassembled WGS sequence"/>
</dbReference>
<keyword evidence="2" id="KW-0430">Lectin</keyword>
<accession>A0ABQ7F2F4</accession>
<proteinExistence type="inferred from homology"/>
<evidence type="ECO:0000256" key="2">
    <source>
        <dbReference type="ARBA" id="ARBA00022734"/>
    </source>
</evidence>
<evidence type="ECO:0000256" key="1">
    <source>
        <dbReference type="ARBA" id="ARBA00006568"/>
    </source>
</evidence>
<comment type="similarity">
    <text evidence="1">Belongs to the jacalin lectin family.</text>
</comment>
<protein>
    <recommendedName>
        <fullName evidence="4">Jacalin-type lectin domain-containing protein</fullName>
    </recommendedName>
</protein>
<dbReference type="Gene3D" id="2.100.10.30">
    <property type="entry name" value="Jacalin-like lectin domain"/>
    <property type="match status" value="1"/>
</dbReference>
<feature type="domain" description="Jacalin-type lectin" evidence="4">
    <location>
        <begin position="1"/>
        <end position="96"/>
    </location>
</feature>
<dbReference type="InterPro" id="IPR033734">
    <property type="entry name" value="Jacalin-like_lectin_dom_plant"/>
</dbReference>
<organism evidence="5 6">
    <name type="scientific">Brassica cretica</name>
    <name type="common">Mustard</name>
    <dbReference type="NCBI Taxonomy" id="69181"/>
    <lineage>
        <taxon>Eukaryota</taxon>
        <taxon>Viridiplantae</taxon>
        <taxon>Streptophyta</taxon>
        <taxon>Embryophyta</taxon>
        <taxon>Tracheophyta</taxon>
        <taxon>Spermatophyta</taxon>
        <taxon>Magnoliopsida</taxon>
        <taxon>eudicotyledons</taxon>
        <taxon>Gunneridae</taxon>
        <taxon>Pentapetalae</taxon>
        <taxon>rosids</taxon>
        <taxon>malvids</taxon>
        <taxon>Brassicales</taxon>
        <taxon>Brassicaceae</taxon>
        <taxon>Brassiceae</taxon>
        <taxon>Brassica</taxon>
    </lineage>
</organism>